<keyword evidence="5" id="KW-0645">Protease</keyword>
<feature type="signal peptide" evidence="3">
    <location>
        <begin position="1"/>
        <end position="20"/>
    </location>
</feature>
<evidence type="ECO:0000313" key="6">
    <source>
        <dbReference type="Proteomes" id="UP000320623"/>
    </source>
</evidence>
<keyword evidence="1" id="KW-0378">Hydrolase</keyword>
<dbReference type="GO" id="GO:0006508">
    <property type="term" value="P:proteolysis"/>
    <property type="evidence" value="ECO:0007669"/>
    <property type="project" value="InterPro"/>
</dbReference>
<dbReference type="Pfam" id="PF00326">
    <property type="entry name" value="Peptidase_S9"/>
    <property type="match status" value="1"/>
</dbReference>
<sequence length="800" mass="91596">MRKISSFLLILTLSIAALFAQGQKKKFTIRDMLSINTASQINISPDGRYIVFTLSKADFEESAFRTDIYMVSTADGKVRQLTFSKENETSPKFSPDGKFIAFLSNRKASDDQKETKTQIWLLPVDGGEAFKLTNAPEGVINYQWMPDGKNILYLTQETLPKPEKEKKERDKKLKFDPIVVDKEKYRKEFYLVNVETKKEKRVFIGDYGVDQFDVSPDGRLVVYNTNYTGDIDDGPKFDLWIFEIETGKSRQLTKRPGGERQPKWSPDGKLIAFIADLDPKFTYSQEELFIVDPTTEQIKNLTESFDIGIVSYEFSKSEAEKIYARTASGVYTHIYTISTKDGSIKEFLVGEKVFNDISISNGDKTIALLIEDKTSAPDIYIFKDGELKKLTDLNPQLSNFTFGEQTVIKWKSFDGWTIEGILVKPVNFEQGKKYPMLVAVHGGPYGRIQNTLRQYYNFQVWANEGYIVFAPNFRGSSGYSNKFGISNFKDLGGGDFKDIMSGIDYIIKELKIADENKLGIFGGSYGGYMTNWAITQTDRFKAAVSMFGIFNLITDYSNSYLPSWEPNYLGDYYWNNLKIYLERSPFYYVKNIKTPVLILHGDEDPNTFISNSKEMHQALKHLGKTVEFVRYPREAHGFREPNHRIDEFYRCLDWFNKYLLGIEPNKKPIVRTDEWVLAGGWEIKVVKANKNVVYSGFDTTKKFIEVELLFKSGENANNLDLSILNDFTIFDRNGNKVNAFGVPVEVTGAKSVLTGDIKLNLNPDKINPYFPVKLSFDSTTLKDDLRLKITKFPQFEFSIE</sequence>
<keyword evidence="6" id="KW-1185">Reference proteome</keyword>
<proteinExistence type="predicted"/>
<protein>
    <submittedName>
        <fullName evidence="5">Dipeptidyl aminopeptidase/acylaminoacyl peptidase</fullName>
    </submittedName>
</protein>
<dbReference type="InterPro" id="IPR011042">
    <property type="entry name" value="6-blade_b-propeller_TolB-like"/>
</dbReference>
<dbReference type="GO" id="GO:0004177">
    <property type="term" value="F:aminopeptidase activity"/>
    <property type="evidence" value="ECO:0007669"/>
    <property type="project" value="UniProtKB-KW"/>
</dbReference>
<dbReference type="Gene3D" id="2.120.10.30">
    <property type="entry name" value="TolB, C-terminal domain"/>
    <property type="match status" value="2"/>
</dbReference>
<evidence type="ECO:0000256" key="1">
    <source>
        <dbReference type="ARBA" id="ARBA00022801"/>
    </source>
</evidence>
<dbReference type="InterPro" id="IPR029058">
    <property type="entry name" value="AB_hydrolase_fold"/>
</dbReference>
<feature type="chain" id="PRO_5006624585" evidence="3">
    <location>
        <begin position="21"/>
        <end position="800"/>
    </location>
</feature>
<keyword evidence="5" id="KW-0031">Aminopeptidase</keyword>
<gene>
    <name evidence="5" type="ORF">JGI1_00596</name>
</gene>
<organism evidence="5 6">
    <name type="scientific">Candidatus Thermokryptus mobilis</name>
    <dbReference type="NCBI Taxonomy" id="1643428"/>
    <lineage>
        <taxon>Bacteria</taxon>
        <taxon>Pseudomonadati</taxon>
        <taxon>Candidatus Kryptoniota</taxon>
        <taxon>Candidatus Thermokryptus</taxon>
    </lineage>
</organism>
<evidence type="ECO:0000256" key="3">
    <source>
        <dbReference type="SAM" id="SignalP"/>
    </source>
</evidence>
<evidence type="ECO:0000256" key="2">
    <source>
        <dbReference type="ARBA" id="ARBA00022825"/>
    </source>
</evidence>
<dbReference type="STRING" id="1643428.GCA_001442855_00581"/>
<evidence type="ECO:0000259" key="4">
    <source>
        <dbReference type="Pfam" id="PF00326"/>
    </source>
</evidence>
<evidence type="ECO:0000313" key="5">
    <source>
        <dbReference type="EMBL" id="CUU02830.1"/>
    </source>
</evidence>
<dbReference type="InterPro" id="IPR011659">
    <property type="entry name" value="WD40"/>
</dbReference>
<keyword evidence="2" id="KW-0720">Serine protease</keyword>
<dbReference type="GO" id="GO:0004252">
    <property type="term" value="F:serine-type endopeptidase activity"/>
    <property type="evidence" value="ECO:0007669"/>
    <property type="project" value="TreeGrafter"/>
</dbReference>
<name>A0A0S4MUZ5_9BACT</name>
<dbReference type="Pfam" id="PF07676">
    <property type="entry name" value="PD40"/>
    <property type="match status" value="2"/>
</dbReference>
<accession>A0A0S4MUZ5</accession>
<dbReference type="InterPro" id="IPR001375">
    <property type="entry name" value="Peptidase_S9_cat"/>
</dbReference>
<feature type="domain" description="Peptidase S9 prolyl oligopeptidase catalytic" evidence="4">
    <location>
        <begin position="456"/>
        <end position="659"/>
    </location>
</feature>
<dbReference type="AlphaFoldDB" id="A0A0S4MUZ5"/>
<dbReference type="PANTHER" id="PTHR42776:SF27">
    <property type="entry name" value="DIPEPTIDYL PEPTIDASE FAMILY MEMBER 6"/>
    <property type="match status" value="1"/>
</dbReference>
<dbReference type="SUPFAM" id="SSF82171">
    <property type="entry name" value="DPP6 N-terminal domain-like"/>
    <property type="match status" value="1"/>
</dbReference>
<dbReference type="RefSeq" id="WP_140944387.1">
    <property type="nucleotide sequence ID" value="NZ_FAOO01000003.1"/>
</dbReference>
<dbReference type="SUPFAM" id="SSF53474">
    <property type="entry name" value="alpha/beta-Hydrolases"/>
    <property type="match status" value="1"/>
</dbReference>
<dbReference type="Proteomes" id="UP000320623">
    <property type="component" value="Unassembled WGS sequence"/>
</dbReference>
<keyword evidence="3" id="KW-0732">Signal</keyword>
<dbReference type="PANTHER" id="PTHR42776">
    <property type="entry name" value="SERINE PEPTIDASE S9 FAMILY MEMBER"/>
    <property type="match status" value="1"/>
</dbReference>
<dbReference type="Gene3D" id="3.40.50.1820">
    <property type="entry name" value="alpha/beta hydrolase"/>
    <property type="match status" value="1"/>
</dbReference>
<dbReference type="OrthoDB" id="384284at2"/>
<reference evidence="6" key="1">
    <citation type="submission" date="2015-11" db="EMBL/GenBank/DDBJ databases">
        <authorList>
            <person name="Varghese N."/>
        </authorList>
    </citation>
    <scope>NUCLEOTIDE SEQUENCE [LARGE SCALE GENOMIC DNA]</scope>
</reference>
<dbReference type="EMBL" id="FAOO01000003">
    <property type="protein sequence ID" value="CUU02830.1"/>
    <property type="molecule type" value="Genomic_DNA"/>
</dbReference>